<dbReference type="FunFam" id="3.30.30.30:FF:000001">
    <property type="entry name" value="heat shock 70 kDa protein-like"/>
    <property type="match status" value="1"/>
</dbReference>
<dbReference type="PROSITE" id="PS00329">
    <property type="entry name" value="HSP70_2"/>
    <property type="match status" value="1"/>
</dbReference>
<dbReference type="EMBL" id="VWZK01016157">
    <property type="protein sequence ID" value="NXG77495.1"/>
    <property type="molecule type" value="Genomic_DNA"/>
</dbReference>
<accession>A0A7K9ELH1</accession>
<keyword evidence="4" id="KW-0346">Stress response</keyword>
<dbReference type="GO" id="GO:0140662">
    <property type="term" value="F:ATP-dependent protein folding chaperone"/>
    <property type="evidence" value="ECO:0007669"/>
    <property type="project" value="InterPro"/>
</dbReference>
<reference evidence="6 7" key="1">
    <citation type="submission" date="2019-09" db="EMBL/GenBank/DDBJ databases">
        <title>Bird 10,000 Genomes (B10K) Project - Family phase.</title>
        <authorList>
            <person name="Zhang G."/>
        </authorList>
    </citation>
    <scope>NUCLEOTIDE SEQUENCE [LARGE SCALE GENOMIC DNA]</scope>
    <source>
        <strain evidence="6">B10K-DU-001-21</strain>
        <tissue evidence="6">Muscle</tissue>
    </source>
</reference>
<evidence type="ECO:0000313" key="6">
    <source>
        <dbReference type="EMBL" id="NXG77495.1"/>
    </source>
</evidence>
<dbReference type="OrthoDB" id="2401965at2759"/>
<dbReference type="FunFam" id="3.30.420.40:FF:000028">
    <property type="entry name" value="heat shock 70 kDa protein-like"/>
    <property type="match status" value="1"/>
</dbReference>
<dbReference type="InterPro" id="IPR013126">
    <property type="entry name" value="Hsp_70_fam"/>
</dbReference>
<dbReference type="SUPFAM" id="SSF53067">
    <property type="entry name" value="Actin-like ATPase domain"/>
    <property type="match status" value="2"/>
</dbReference>
<feature type="non-terminal residue" evidence="6">
    <location>
        <position position="634"/>
    </location>
</feature>
<evidence type="ECO:0000256" key="3">
    <source>
        <dbReference type="ARBA" id="ARBA00022840"/>
    </source>
</evidence>
<dbReference type="FunFam" id="2.60.34.10:FF:000002">
    <property type="entry name" value="Heat shock 70 kDa"/>
    <property type="match status" value="1"/>
</dbReference>
<evidence type="ECO:0000313" key="7">
    <source>
        <dbReference type="Proteomes" id="UP000578343"/>
    </source>
</evidence>
<name>A0A7K9ELH1_BARMA</name>
<evidence type="ECO:0000256" key="5">
    <source>
        <dbReference type="RuleBase" id="RU003322"/>
    </source>
</evidence>
<keyword evidence="3 5" id="KW-0067">ATP-binding</keyword>
<organism evidence="6 7">
    <name type="scientific">Baryphthengus martii</name>
    <name type="common">Rufous motmot</name>
    <dbReference type="NCBI Taxonomy" id="176943"/>
    <lineage>
        <taxon>Eukaryota</taxon>
        <taxon>Metazoa</taxon>
        <taxon>Chordata</taxon>
        <taxon>Craniata</taxon>
        <taxon>Vertebrata</taxon>
        <taxon>Euteleostomi</taxon>
        <taxon>Archelosauria</taxon>
        <taxon>Archosauria</taxon>
        <taxon>Dinosauria</taxon>
        <taxon>Saurischia</taxon>
        <taxon>Theropoda</taxon>
        <taxon>Coelurosauria</taxon>
        <taxon>Aves</taxon>
        <taxon>Neognathae</taxon>
        <taxon>Neoaves</taxon>
        <taxon>Telluraves</taxon>
        <taxon>Coraciimorphae</taxon>
        <taxon>Coraciiformes</taxon>
        <taxon>Momotidae</taxon>
        <taxon>Baryphthengus</taxon>
    </lineage>
</organism>
<feature type="non-terminal residue" evidence="6">
    <location>
        <position position="1"/>
    </location>
</feature>
<dbReference type="FunFam" id="3.30.420.40:FF:000135">
    <property type="entry name" value="Heat shock cognate 71 kDa protein"/>
    <property type="match status" value="1"/>
</dbReference>
<dbReference type="FunFam" id="1.20.1270.10:FF:000010">
    <property type="entry name" value="Heat shock 70 kDa protein 2"/>
    <property type="match status" value="1"/>
</dbReference>
<dbReference type="InterPro" id="IPR029048">
    <property type="entry name" value="HSP70_C_sf"/>
</dbReference>
<protein>
    <submittedName>
        <fullName evidence="6">HSP70 protein</fullName>
    </submittedName>
</protein>
<dbReference type="Proteomes" id="UP000578343">
    <property type="component" value="Unassembled WGS sequence"/>
</dbReference>
<dbReference type="Gene3D" id="1.20.1270.10">
    <property type="match status" value="1"/>
</dbReference>
<dbReference type="Gene3D" id="3.90.640.10">
    <property type="entry name" value="Actin, Chain A, domain 4"/>
    <property type="match status" value="1"/>
</dbReference>
<dbReference type="GO" id="GO:0005737">
    <property type="term" value="C:cytoplasm"/>
    <property type="evidence" value="ECO:0007669"/>
    <property type="project" value="UniProtKB-ARBA"/>
</dbReference>
<dbReference type="CDD" id="cd10233">
    <property type="entry name" value="ASKHA_NBD_HSP70_HSPA1"/>
    <property type="match status" value="1"/>
</dbReference>
<dbReference type="FunFam" id="3.30.420.40:FF:000172">
    <property type="entry name" value="Heat shock 70 kDa protein"/>
    <property type="match status" value="1"/>
</dbReference>
<comment type="caution">
    <text evidence="6">The sequence shown here is derived from an EMBL/GenBank/DDBJ whole genome shotgun (WGS) entry which is preliminary data.</text>
</comment>
<dbReference type="Gene3D" id="3.30.420.40">
    <property type="match status" value="2"/>
</dbReference>
<evidence type="ECO:0000256" key="1">
    <source>
        <dbReference type="ARBA" id="ARBA00007381"/>
    </source>
</evidence>
<dbReference type="Gene3D" id="2.60.34.10">
    <property type="entry name" value="Substrate Binding Domain Of DNAk, Chain A, domain 1"/>
    <property type="match status" value="1"/>
</dbReference>
<evidence type="ECO:0000256" key="2">
    <source>
        <dbReference type="ARBA" id="ARBA00022741"/>
    </source>
</evidence>
<evidence type="ECO:0000256" key="4">
    <source>
        <dbReference type="ARBA" id="ARBA00023016"/>
    </source>
</evidence>
<dbReference type="PROSITE" id="PS01036">
    <property type="entry name" value="HSP70_3"/>
    <property type="match status" value="1"/>
</dbReference>
<dbReference type="InterPro" id="IPR029047">
    <property type="entry name" value="HSP70_peptide-bd_sf"/>
</dbReference>
<keyword evidence="2 5" id="KW-0547">Nucleotide-binding</keyword>
<dbReference type="GO" id="GO:0005634">
    <property type="term" value="C:nucleus"/>
    <property type="evidence" value="ECO:0007669"/>
    <property type="project" value="UniProtKB-ARBA"/>
</dbReference>
<proteinExistence type="inferred from homology"/>
<dbReference type="PROSITE" id="PS00297">
    <property type="entry name" value="HSP70_1"/>
    <property type="match status" value="1"/>
</dbReference>
<dbReference type="AlphaFoldDB" id="A0A7K9ELH1"/>
<dbReference type="GO" id="GO:0005524">
    <property type="term" value="F:ATP binding"/>
    <property type="evidence" value="ECO:0007669"/>
    <property type="project" value="UniProtKB-KW"/>
</dbReference>
<dbReference type="NCBIfam" id="NF001413">
    <property type="entry name" value="PRK00290.1"/>
    <property type="match status" value="1"/>
</dbReference>
<dbReference type="SUPFAM" id="SSF100934">
    <property type="entry name" value="Heat shock protein 70kD (HSP70), C-terminal subdomain"/>
    <property type="match status" value="1"/>
</dbReference>
<keyword evidence="7" id="KW-1185">Reference proteome</keyword>
<dbReference type="InterPro" id="IPR043129">
    <property type="entry name" value="ATPase_NBD"/>
</dbReference>
<dbReference type="PRINTS" id="PR00301">
    <property type="entry name" value="HEATSHOCK70"/>
</dbReference>
<sequence length="634" mass="69984">MSGKGPAIGIDLGTTYSCVGVFQHGKVEIIANDQGNRTTPSYVAFTDTERLIGDAAKNQVAMNPTNTIFDAKRLIGRKYDDPTVQSDMKHWPFRVVNECGKPKVQVEYKGEVKTFFPEEISSMVLTKMKEIAEAYLGRKVQNAVITVPAYFNDSQRQATKDAGTITGLNVMRIINEPTAAAIAYGLDKKGTRAGEKNVLIFDLGGGTFDVSILTIEDGIFEVKSTAGDTHLGGEDFDNRMVNHFVEEFKRKHKRDIAGNKRAVRRLRTACERAKRTLSSSTQASIEIDSLYEGIDFYTSITRARFEELNADLFRGTLEPVEKALRDAKLDKGQIQEIVLVGGSTRIPKIQKLLQDFFNGKELNKSINPDEAVAYGAAVQAAILMGDKSENVQDLLLLDVTPLSLGIETAGGVMTALIKRNTTIPTKQTQTFTTYSDNQNSVLVQVYEGERAMTKDNNLLGKFDLTGIPPAPRGVPQIEVTFDIDANGILNVSAVDKSTGKENKITITNDKGRLSKDDIDRMVQEAEKYKAEDEANRDRVAAKNSLESYTYNMKQTVEDDKLKGKISDQDKQKVLDKCQEVVSWLDRNQMAEKEEYEHKQKELEKLCNPIVTKLYQGAGGAGAGGSGGPTIEEVD</sequence>
<dbReference type="SUPFAM" id="SSF100920">
    <property type="entry name" value="Heat shock protein 70kD (HSP70), peptide-binding domain"/>
    <property type="match status" value="1"/>
</dbReference>
<dbReference type="InterPro" id="IPR018181">
    <property type="entry name" value="Heat_shock_70_CS"/>
</dbReference>
<comment type="similarity">
    <text evidence="1 5">Belongs to the heat shock protein 70 family.</text>
</comment>
<dbReference type="PANTHER" id="PTHR19375">
    <property type="entry name" value="HEAT SHOCK PROTEIN 70KDA"/>
    <property type="match status" value="1"/>
</dbReference>
<gene>
    <name evidence="6" type="primary">Hsp70</name>
    <name evidence="6" type="ORF">BARMAR_R10375</name>
</gene>
<dbReference type="FunFam" id="3.90.640.10:FF:000134">
    <property type="entry name" value="Heat shock cognate 71 kDa protein"/>
    <property type="match status" value="1"/>
</dbReference>
<dbReference type="FunFam" id="3.30.420.40:FF:000026">
    <property type="entry name" value="Heat shock protein 70"/>
    <property type="match status" value="1"/>
</dbReference>
<dbReference type="Pfam" id="PF00012">
    <property type="entry name" value="HSP70"/>
    <property type="match status" value="1"/>
</dbReference>
<dbReference type="Gene3D" id="3.30.30.30">
    <property type="match status" value="1"/>
</dbReference>